<dbReference type="PANTHER" id="PTHR37305">
    <property type="entry name" value="INTEGRAL MEMBRANE PROTEIN-RELATED"/>
    <property type="match status" value="1"/>
</dbReference>
<dbReference type="Pfam" id="PF12730">
    <property type="entry name" value="ABC2_membrane_4"/>
    <property type="match status" value="1"/>
</dbReference>
<name>A0A1S8L9D1_9CLOT</name>
<dbReference type="PANTHER" id="PTHR37305:SF1">
    <property type="entry name" value="MEMBRANE PROTEIN"/>
    <property type="match status" value="1"/>
</dbReference>
<protein>
    <submittedName>
        <fullName evidence="1">Uncharacterized protein</fullName>
    </submittedName>
</protein>
<proteinExistence type="predicted"/>
<dbReference type="RefSeq" id="WP_176091537.1">
    <property type="nucleotide sequence ID" value="NZ_CP096983.1"/>
</dbReference>
<dbReference type="EMBL" id="CP096983">
    <property type="protein sequence ID" value="URZ10219.1"/>
    <property type="molecule type" value="Genomic_DNA"/>
</dbReference>
<dbReference type="KEGG" id="crw:CROST_009270"/>
<evidence type="ECO:0000313" key="1">
    <source>
        <dbReference type="EMBL" id="URZ10219.1"/>
    </source>
</evidence>
<organism evidence="1 2">
    <name type="scientific">Clostridium felsineum</name>
    <dbReference type="NCBI Taxonomy" id="36839"/>
    <lineage>
        <taxon>Bacteria</taxon>
        <taxon>Bacillati</taxon>
        <taxon>Bacillota</taxon>
        <taxon>Clostridia</taxon>
        <taxon>Eubacteriales</taxon>
        <taxon>Clostridiaceae</taxon>
        <taxon>Clostridium</taxon>
    </lineage>
</organism>
<dbReference type="Proteomes" id="UP000190951">
    <property type="component" value="Chromosome"/>
</dbReference>
<reference evidence="1 2" key="1">
    <citation type="submission" date="2022-04" db="EMBL/GenBank/DDBJ databases">
        <title>Genome sequence of C. roseum typestrain.</title>
        <authorList>
            <person name="Poehlein A."/>
            <person name="Schoch T."/>
            <person name="Duerre P."/>
            <person name="Daniel R."/>
        </authorList>
    </citation>
    <scope>NUCLEOTIDE SEQUENCE [LARGE SCALE GENOMIC DNA]</scope>
    <source>
        <strain evidence="1 2">DSM 7320</strain>
    </source>
</reference>
<sequence length="238" mass="26785">MELFKVELVKIKRMSVYQLAVLSPLLSIIIGARSYGFMKTKVAKVNPWQVMGTIAPITFVGMLLPILIIYVTMTIGRMENANNGWKQLLAMPVKRSKVYLTKYFLVLSVIIVALIAYLIEYILGAYFLGAKGMIPTEVIVKMIYIFIAIQPFTALLFLLSNKFNSVIIPLGVGMITVLSSLIIVQSSYWKYAPWTYALSLSQGEINIIQALPLLFISLLIFSIIFSLDIINFNKKDVI</sequence>
<dbReference type="STRING" id="84029.CROST_15820"/>
<evidence type="ECO:0000313" key="2">
    <source>
        <dbReference type="Proteomes" id="UP000190951"/>
    </source>
</evidence>
<dbReference type="CDD" id="cd21809">
    <property type="entry name" value="ABC-2_lan_permease-like"/>
    <property type="match status" value="1"/>
</dbReference>
<dbReference type="AlphaFoldDB" id="A0A1S8L9D1"/>
<gene>
    <name evidence="1" type="ORF">CROST_009270</name>
</gene>
<keyword evidence="2" id="KW-1185">Reference proteome</keyword>
<accession>A0A1S8L9D1</accession>